<evidence type="ECO:0000256" key="1">
    <source>
        <dbReference type="SAM" id="MobiDB-lite"/>
    </source>
</evidence>
<gene>
    <name evidence="2" type="ORF">DFH08DRAFT_972135</name>
</gene>
<protein>
    <recommendedName>
        <fullName evidence="4">JmjC domain-containing protein</fullName>
    </recommendedName>
</protein>
<evidence type="ECO:0000313" key="3">
    <source>
        <dbReference type="Proteomes" id="UP001218218"/>
    </source>
</evidence>
<sequence>MGVADLIKWAVNLDEFAPMVMPLPLAQVVKTSRDSELMEDWVSALPNTRDDLGTRLVYEPNPTHVKQSRGVFLLKSAQSNSKNAARCNLELFVYALQAQLMGDPWMKKETIEDLVRREQQDGWTETDIANTAKELNMTQLCATLLFALAYHPAAILSRVGIADKPPVNYLRMWLTRGNLTFVLLSLRAALGLIRTLDIPHLFFETPYVKDFLDNTDTVMVPVWEALYRPESSLHTIADQVPNGTDPSFEENSASAVLCSTESLKLGDKRACSEIDGYVEDNGRKSKKGKLDSGADSGEKHATEDGNEGRGGGGGLSEEDDAMYGGCGGGGLSEEDDAMYEGCGGGGLSEEDDGMDGGCGGRGRGWSNEDYVMGGSGVDVDDEVMGWAGDVELLQDEQIDWFIDNCRTPPFEPDDNAEEVEETDADEQATQPTASAFHWTDEEIDWFIDDQEALTWTDEDIDWYLEDIDRYLDASTWMDDIDWDLDIPADEDEEPVSVPDEVKALSEPADDGESELLDPNDGESELSDPNDGESELVDNGEVEDPDDKDEAADVQDTEQPEEDEDEDEDEGAVAWLKVTPGFPPAPLHDCEALKKNVANGRYITIDRRLLYPLARKTFEIEHWEVQAHENGELTFSAAKHHCRLFRATASDAGTLSKMIKSEPRAACATYVTDSNPKGMVPLHVHPNAQKYPSGPDAVPGPNFFAIYVVHEANWKKMAASQIQEACRDRCALVVSPEPYNEDGKQFAFDHESMAAFTRTNRWAYTHDLGRQKYRADDTMSAGKPADLIYCREQREKREEVGDMTQGQAFNILLNRTPGLTAKPPPKDMASHEALLHYIFENPDLPAYQFPWEEFSWVSLANCDAMTWCHGDVLFTVVTLPFGKKLWFIARRKSNLASNDFWGDMRSRQAFKGFNGNTDMTQVFDWEMLTLTPYTTLYMPAATLHAVRSIDDSIGVGSHFVNRVLNKAVLVTFHNIMASSITTNADHEPARRVLLRMFIAICLCITHCPGEEDVERIPQRYLDHIPNLYTPAGLVDYFAIRTFAVLFPALCSDSYPHIVRDGKHKLLPINPDVWAEVQYAWELAIQVEDVVHDNCDLVITQPGTGIDDQPFHGIADSITIHAAVSLLKYHKETTKAQSKDQPAGFTTRFVA</sequence>
<dbReference type="Proteomes" id="UP001218218">
    <property type="component" value="Unassembled WGS sequence"/>
</dbReference>
<dbReference type="Gene3D" id="2.60.120.650">
    <property type="entry name" value="Cupin"/>
    <property type="match status" value="1"/>
</dbReference>
<dbReference type="AlphaFoldDB" id="A0AAD6ZBV1"/>
<feature type="region of interest" description="Disordered" evidence="1">
    <location>
        <begin position="409"/>
        <end position="431"/>
    </location>
</feature>
<feature type="region of interest" description="Disordered" evidence="1">
    <location>
        <begin position="504"/>
        <end position="569"/>
    </location>
</feature>
<feature type="compositionally biased region" description="Acidic residues" evidence="1">
    <location>
        <begin position="411"/>
        <end position="426"/>
    </location>
</feature>
<dbReference type="SUPFAM" id="SSF51197">
    <property type="entry name" value="Clavaminate synthase-like"/>
    <property type="match status" value="1"/>
</dbReference>
<accession>A0AAD6ZBV1</accession>
<feature type="compositionally biased region" description="Basic and acidic residues" evidence="1">
    <location>
        <begin position="282"/>
        <end position="307"/>
    </location>
</feature>
<feature type="region of interest" description="Disordered" evidence="1">
    <location>
        <begin position="282"/>
        <end position="362"/>
    </location>
</feature>
<comment type="caution">
    <text evidence="2">The sequence shown here is derived from an EMBL/GenBank/DDBJ whole genome shotgun (WGS) entry which is preliminary data.</text>
</comment>
<reference evidence="2" key="1">
    <citation type="submission" date="2023-03" db="EMBL/GenBank/DDBJ databases">
        <title>Massive genome expansion in bonnet fungi (Mycena s.s.) driven by repeated elements and novel gene families across ecological guilds.</title>
        <authorList>
            <consortium name="Lawrence Berkeley National Laboratory"/>
            <person name="Harder C.B."/>
            <person name="Miyauchi S."/>
            <person name="Viragh M."/>
            <person name="Kuo A."/>
            <person name="Thoen E."/>
            <person name="Andreopoulos B."/>
            <person name="Lu D."/>
            <person name="Skrede I."/>
            <person name="Drula E."/>
            <person name="Henrissat B."/>
            <person name="Morin E."/>
            <person name="Kohler A."/>
            <person name="Barry K."/>
            <person name="LaButti K."/>
            <person name="Morin E."/>
            <person name="Salamov A."/>
            <person name="Lipzen A."/>
            <person name="Mereny Z."/>
            <person name="Hegedus B."/>
            <person name="Baldrian P."/>
            <person name="Stursova M."/>
            <person name="Weitz H."/>
            <person name="Taylor A."/>
            <person name="Grigoriev I.V."/>
            <person name="Nagy L.G."/>
            <person name="Martin F."/>
            <person name="Kauserud H."/>
        </authorList>
    </citation>
    <scope>NUCLEOTIDE SEQUENCE</scope>
    <source>
        <strain evidence="2">CBHHK002</strain>
    </source>
</reference>
<feature type="compositionally biased region" description="Acidic residues" evidence="1">
    <location>
        <begin position="507"/>
        <end position="569"/>
    </location>
</feature>
<organism evidence="2 3">
    <name type="scientific">Mycena albidolilacea</name>
    <dbReference type="NCBI Taxonomy" id="1033008"/>
    <lineage>
        <taxon>Eukaryota</taxon>
        <taxon>Fungi</taxon>
        <taxon>Dikarya</taxon>
        <taxon>Basidiomycota</taxon>
        <taxon>Agaricomycotina</taxon>
        <taxon>Agaricomycetes</taxon>
        <taxon>Agaricomycetidae</taxon>
        <taxon>Agaricales</taxon>
        <taxon>Marasmiineae</taxon>
        <taxon>Mycenaceae</taxon>
        <taxon>Mycena</taxon>
    </lineage>
</organism>
<dbReference type="EMBL" id="JARIHO010000062">
    <property type="protein sequence ID" value="KAJ7315441.1"/>
    <property type="molecule type" value="Genomic_DNA"/>
</dbReference>
<keyword evidence="3" id="KW-1185">Reference proteome</keyword>
<evidence type="ECO:0000313" key="2">
    <source>
        <dbReference type="EMBL" id="KAJ7315441.1"/>
    </source>
</evidence>
<name>A0AAD6ZBV1_9AGAR</name>
<evidence type="ECO:0008006" key="4">
    <source>
        <dbReference type="Google" id="ProtNLM"/>
    </source>
</evidence>
<proteinExistence type="predicted"/>